<protein>
    <submittedName>
        <fullName evidence="1">Uncharacterized protein</fullName>
    </submittedName>
</protein>
<keyword evidence="2" id="KW-1185">Reference proteome</keyword>
<evidence type="ECO:0000313" key="1">
    <source>
        <dbReference type="EMBL" id="KAJ9079474.1"/>
    </source>
</evidence>
<comment type="caution">
    <text evidence="1">The sequence shown here is derived from an EMBL/GenBank/DDBJ whole genome shotgun (WGS) entry which is preliminary data.</text>
</comment>
<dbReference type="EMBL" id="QTSX02001721">
    <property type="protein sequence ID" value="KAJ9079474.1"/>
    <property type="molecule type" value="Genomic_DNA"/>
</dbReference>
<reference evidence="1" key="1">
    <citation type="submission" date="2022-04" db="EMBL/GenBank/DDBJ databases">
        <title>Genome of the entomopathogenic fungus Entomophthora muscae.</title>
        <authorList>
            <person name="Elya C."/>
            <person name="Lovett B.R."/>
            <person name="Lee E."/>
            <person name="Macias A.M."/>
            <person name="Hajek A.E."/>
            <person name="De Bivort B.L."/>
            <person name="Kasson M.T."/>
            <person name="De Fine Licht H.H."/>
            <person name="Stajich J.E."/>
        </authorList>
    </citation>
    <scope>NUCLEOTIDE SEQUENCE</scope>
    <source>
        <strain evidence="1">Berkeley</strain>
    </source>
</reference>
<evidence type="ECO:0000313" key="2">
    <source>
        <dbReference type="Proteomes" id="UP001165960"/>
    </source>
</evidence>
<organism evidence="1 2">
    <name type="scientific">Entomophthora muscae</name>
    <dbReference type="NCBI Taxonomy" id="34485"/>
    <lineage>
        <taxon>Eukaryota</taxon>
        <taxon>Fungi</taxon>
        <taxon>Fungi incertae sedis</taxon>
        <taxon>Zoopagomycota</taxon>
        <taxon>Entomophthoromycotina</taxon>
        <taxon>Entomophthoromycetes</taxon>
        <taxon>Entomophthorales</taxon>
        <taxon>Entomophthoraceae</taxon>
        <taxon>Entomophthora</taxon>
    </lineage>
</organism>
<accession>A0ACC2TXT2</accession>
<dbReference type="Proteomes" id="UP001165960">
    <property type="component" value="Unassembled WGS sequence"/>
</dbReference>
<proteinExistence type="predicted"/>
<gene>
    <name evidence="1" type="ORF">DSO57_1035010</name>
</gene>
<sequence>MVRICTYTFLYRLPFRRFKSSSQACILPTYESPEKSPGLNLSASSMETAFFPLSSIERQLISRVKKSSGLPDKKLSSLIWCIKQKQLDNSIPLFFSVLYRGNVQQLPMESVVALMALISQAKPELYNSTYHETSKWLLNIGYMNDGWKQNYFFETAALVVQKYFPDHTSAFLDFFARSASLSQLPVFNCSRILARLISIFSDVDPQFKRLFLDTRFSWSFRVSIIEALLKTNHTNAAFELVLGSSPWMDSKSDFIRLCRLLLPMDPVLYEAEFVKLGEKLCNIPVQGSEGDKLTEAYFLLTRDVHLLKLPLGLAIDIYTALEKDNVLPPWPFYTTLLSRLKDVSYDVVKILYSAILKRCEGPPPDFALLSPAGPISKKALAGPFTAVIQAASLNKDLQTLDSAYGDLIRLQIPCDEIVYIVLFNHLRHLGDLKSIYQLYCYLKETKFPMTAKLFASALDGLGRSPEYHSRANLVYQDAKACGAHFSIECISVLAATKVRSGSYSQVVRMWSASEENILSHHLLSAHFVSLLLKSYAREARDPSCIIEIWRKIKLSCPEFRFTGGNYIVALSHLIRLHFRPSAGPDPSFKWPRGLVSSSPDAESHFLEVLSDLPSSLAHRKTVLPHDIRHLRWFADTFPLVQKLLTDLDVKI</sequence>
<name>A0ACC2TXT2_9FUNG</name>